<protein>
    <recommendedName>
        <fullName evidence="1">PiggyBac transposable element-derived protein domain-containing protein</fullName>
    </recommendedName>
</protein>
<gene>
    <name evidence="2" type="ORF">g.54527</name>
</gene>
<dbReference type="InterPro" id="IPR029526">
    <property type="entry name" value="PGBD"/>
</dbReference>
<reference evidence="2" key="1">
    <citation type="submission" date="2015-11" db="EMBL/GenBank/DDBJ databases">
        <title>De novo transcriptome assembly of four potential Pierce s Disease insect vectors from Arizona vineyards.</title>
        <authorList>
            <person name="Tassone E.E."/>
        </authorList>
    </citation>
    <scope>NUCLEOTIDE SEQUENCE</scope>
</reference>
<dbReference type="EMBL" id="GEBQ01006599">
    <property type="protein sequence ID" value="JAT33378.1"/>
    <property type="molecule type" value="Transcribed_RNA"/>
</dbReference>
<name>A0A1B6MBT2_9HEMI</name>
<accession>A0A1B6MBT2</accession>
<sequence>MLSERFGKGHSVFADNVYNSVPLAKALLEQNTYITGTLRADRLDLPTEVTSKKLKRGETEARYYDGIMVGKWQDKRPVLYLSTQFENIMNLATNKRGEEKTKPLPIIEYNEYMSGVDRKTSC</sequence>
<dbReference type="AlphaFoldDB" id="A0A1B6MBT2"/>
<dbReference type="Pfam" id="PF13843">
    <property type="entry name" value="DDE_Tnp_1_7"/>
    <property type="match status" value="1"/>
</dbReference>
<feature type="domain" description="PiggyBac transposable element-derived protein" evidence="1">
    <location>
        <begin position="7"/>
        <end position="118"/>
    </location>
</feature>
<evidence type="ECO:0000259" key="1">
    <source>
        <dbReference type="Pfam" id="PF13843"/>
    </source>
</evidence>
<evidence type="ECO:0000313" key="2">
    <source>
        <dbReference type="EMBL" id="JAT33378.1"/>
    </source>
</evidence>
<dbReference type="PANTHER" id="PTHR46599:SF3">
    <property type="entry name" value="PIGGYBAC TRANSPOSABLE ELEMENT-DERIVED PROTEIN 4"/>
    <property type="match status" value="1"/>
</dbReference>
<proteinExistence type="predicted"/>
<dbReference type="PANTHER" id="PTHR46599">
    <property type="entry name" value="PIGGYBAC TRANSPOSABLE ELEMENT-DERIVED PROTEIN 4"/>
    <property type="match status" value="1"/>
</dbReference>
<organism evidence="2">
    <name type="scientific">Graphocephala atropunctata</name>
    <dbReference type="NCBI Taxonomy" id="36148"/>
    <lineage>
        <taxon>Eukaryota</taxon>
        <taxon>Metazoa</taxon>
        <taxon>Ecdysozoa</taxon>
        <taxon>Arthropoda</taxon>
        <taxon>Hexapoda</taxon>
        <taxon>Insecta</taxon>
        <taxon>Pterygota</taxon>
        <taxon>Neoptera</taxon>
        <taxon>Paraneoptera</taxon>
        <taxon>Hemiptera</taxon>
        <taxon>Auchenorrhyncha</taxon>
        <taxon>Membracoidea</taxon>
        <taxon>Cicadellidae</taxon>
        <taxon>Cicadellinae</taxon>
        <taxon>Cicadellini</taxon>
        <taxon>Graphocephala</taxon>
    </lineage>
</organism>